<dbReference type="AlphaFoldDB" id="A0A6N4XDS5"/>
<name>A0A6N4XDS5_9FLAO</name>
<feature type="transmembrane region" description="Helical" evidence="1">
    <location>
        <begin position="6"/>
        <end position="23"/>
    </location>
</feature>
<keyword evidence="1" id="KW-1133">Transmembrane helix</keyword>
<evidence type="ECO:0000256" key="1">
    <source>
        <dbReference type="SAM" id="Phobius"/>
    </source>
</evidence>
<sequence>MFNYVLFFLLNYIILSNILNNIIKIRIVKKNRGNIYLHMIDNHSFKKFSH</sequence>
<evidence type="ECO:0000313" key="2">
    <source>
        <dbReference type="EMBL" id="CAA7197594.1"/>
    </source>
</evidence>
<evidence type="ECO:0000313" key="3">
    <source>
        <dbReference type="Proteomes" id="UP000445144"/>
    </source>
</evidence>
<proteinExistence type="predicted"/>
<organism evidence="2 3">
    <name type="scientific">Chryseobacterium potabilaquae</name>
    <dbReference type="NCBI Taxonomy" id="2675057"/>
    <lineage>
        <taxon>Bacteria</taxon>
        <taxon>Pseudomonadati</taxon>
        <taxon>Bacteroidota</taxon>
        <taxon>Flavobacteriia</taxon>
        <taxon>Flavobacteriales</taxon>
        <taxon>Weeksellaceae</taxon>
        <taxon>Chryseobacterium group</taxon>
        <taxon>Chryseobacterium</taxon>
    </lineage>
</organism>
<reference evidence="2 3" key="1">
    <citation type="submission" date="2020-01" db="EMBL/GenBank/DDBJ databases">
        <authorList>
            <person name="Rodrigo-Torres L."/>
            <person name="Arahal R. D."/>
            <person name="Lucena T."/>
        </authorList>
    </citation>
    <scope>NUCLEOTIDE SEQUENCE [LARGE SCALE GENOMIC DNA]</scope>
    <source>
        <strain evidence="2 3">CECT 9293</strain>
    </source>
</reference>
<gene>
    <name evidence="2" type="ORF">CHRY9293_03661</name>
</gene>
<keyword evidence="1" id="KW-0812">Transmembrane</keyword>
<dbReference type="Proteomes" id="UP000445144">
    <property type="component" value="Unassembled WGS sequence"/>
</dbReference>
<keyword evidence="1" id="KW-0472">Membrane</keyword>
<protein>
    <submittedName>
        <fullName evidence="2">Uncharacterized protein</fullName>
    </submittedName>
</protein>
<dbReference type="EMBL" id="CACVBR010000076">
    <property type="protein sequence ID" value="CAA7197594.1"/>
    <property type="molecule type" value="Genomic_DNA"/>
</dbReference>
<accession>A0A6N4XDS5</accession>
<keyword evidence="3" id="KW-1185">Reference proteome</keyword>